<dbReference type="Proteomes" id="UP001215280">
    <property type="component" value="Unassembled WGS sequence"/>
</dbReference>
<dbReference type="AlphaFoldDB" id="A0AAD7HVQ0"/>
<reference evidence="2" key="1">
    <citation type="submission" date="2023-03" db="EMBL/GenBank/DDBJ databases">
        <title>Massive genome expansion in bonnet fungi (Mycena s.s.) driven by repeated elements and novel gene families across ecological guilds.</title>
        <authorList>
            <consortium name="Lawrence Berkeley National Laboratory"/>
            <person name="Harder C.B."/>
            <person name="Miyauchi S."/>
            <person name="Viragh M."/>
            <person name="Kuo A."/>
            <person name="Thoen E."/>
            <person name="Andreopoulos B."/>
            <person name="Lu D."/>
            <person name="Skrede I."/>
            <person name="Drula E."/>
            <person name="Henrissat B."/>
            <person name="Morin E."/>
            <person name="Kohler A."/>
            <person name="Barry K."/>
            <person name="LaButti K."/>
            <person name="Morin E."/>
            <person name="Salamov A."/>
            <person name="Lipzen A."/>
            <person name="Mereny Z."/>
            <person name="Hegedus B."/>
            <person name="Baldrian P."/>
            <person name="Stursova M."/>
            <person name="Weitz H."/>
            <person name="Taylor A."/>
            <person name="Grigoriev I.V."/>
            <person name="Nagy L.G."/>
            <person name="Martin F."/>
            <person name="Kauserud H."/>
        </authorList>
    </citation>
    <scope>NUCLEOTIDE SEQUENCE</scope>
    <source>
        <strain evidence="2">CBHHK188m</strain>
    </source>
</reference>
<sequence>MFFYPELAEIFEAAFPLVSKILVTFDDRHPIFRSFTKYFSGKKSVDQHQATGDWMCMLNLVPTPELEAALSKPLLRPLNLNGDMVEDLITGCVVRYPSDGPATLAAMFAVIPLTSVQSGVLTQQMLKFNADHATYDRDYRPPTYRSIFKPTVVIPVVLKQEGSEEVEEKVYGGYEKEPGHGNKAEAKKEDGSWAKEASGSGGELTPTLVLWNSAVVSTKDQHVDLHVSSLI</sequence>
<accession>A0AAD7HVQ0</accession>
<keyword evidence="3" id="KW-1185">Reference proteome</keyword>
<feature type="region of interest" description="Disordered" evidence="1">
    <location>
        <begin position="170"/>
        <end position="199"/>
    </location>
</feature>
<comment type="caution">
    <text evidence="2">The sequence shown here is derived from an EMBL/GenBank/DDBJ whole genome shotgun (WGS) entry which is preliminary data.</text>
</comment>
<evidence type="ECO:0000256" key="1">
    <source>
        <dbReference type="SAM" id="MobiDB-lite"/>
    </source>
</evidence>
<organism evidence="2 3">
    <name type="scientific">Mycena maculata</name>
    <dbReference type="NCBI Taxonomy" id="230809"/>
    <lineage>
        <taxon>Eukaryota</taxon>
        <taxon>Fungi</taxon>
        <taxon>Dikarya</taxon>
        <taxon>Basidiomycota</taxon>
        <taxon>Agaricomycotina</taxon>
        <taxon>Agaricomycetes</taxon>
        <taxon>Agaricomycetidae</taxon>
        <taxon>Agaricales</taxon>
        <taxon>Marasmiineae</taxon>
        <taxon>Mycenaceae</taxon>
        <taxon>Mycena</taxon>
    </lineage>
</organism>
<gene>
    <name evidence="2" type="ORF">DFH07DRAFT_781955</name>
</gene>
<name>A0AAD7HVQ0_9AGAR</name>
<proteinExistence type="predicted"/>
<evidence type="ECO:0000313" key="3">
    <source>
        <dbReference type="Proteomes" id="UP001215280"/>
    </source>
</evidence>
<feature type="compositionally biased region" description="Basic and acidic residues" evidence="1">
    <location>
        <begin position="170"/>
        <end position="193"/>
    </location>
</feature>
<dbReference type="EMBL" id="JARJLG010000198">
    <property type="protein sequence ID" value="KAJ7729397.1"/>
    <property type="molecule type" value="Genomic_DNA"/>
</dbReference>
<protein>
    <submittedName>
        <fullName evidence="2">Uncharacterized protein</fullName>
    </submittedName>
</protein>
<evidence type="ECO:0000313" key="2">
    <source>
        <dbReference type="EMBL" id="KAJ7729397.1"/>
    </source>
</evidence>